<feature type="non-terminal residue" evidence="3">
    <location>
        <position position="140"/>
    </location>
</feature>
<keyword evidence="4" id="KW-1185">Reference proteome</keyword>
<name>A0AAW0Y7Y8_CHEQU</name>
<feature type="compositionally biased region" description="Basic and acidic residues" evidence="1">
    <location>
        <begin position="98"/>
        <end position="113"/>
    </location>
</feature>
<sequence>MSVTSGGGGGRWRLLMETTFTLLLLLTTTTTHAATTYNTGQSYNTDSNERQLLLHSDNSERYVILHTTDTSLALGGEDGRAMNTASSPEVSGISGNNGDHHNDDCDKVHHSENSDSNLDFLVSGTKAGLESDNSGKENQK</sequence>
<dbReference type="AlphaFoldDB" id="A0AAW0Y7Y8"/>
<feature type="chain" id="PRO_5043788449" evidence="2">
    <location>
        <begin position="34"/>
        <end position="140"/>
    </location>
</feature>
<evidence type="ECO:0000256" key="1">
    <source>
        <dbReference type="SAM" id="MobiDB-lite"/>
    </source>
</evidence>
<evidence type="ECO:0000313" key="3">
    <source>
        <dbReference type="EMBL" id="KAK8747788.1"/>
    </source>
</evidence>
<feature type="signal peptide" evidence="2">
    <location>
        <begin position="1"/>
        <end position="33"/>
    </location>
</feature>
<feature type="region of interest" description="Disordered" evidence="1">
    <location>
        <begin position="73"/>
        <end position="140"/>
    </location>
</feature>
<evidence type="ECO:0000256" key="2">
    <source>
        <dbReference type="SAM" id="SignalP"/>
    </source>
</evidence>
<evidence type="ECO:0000313" key="4">
    <source>
        <dbReference type="Proteomes" id="UP001445076"/>
    </source>
</evidence>
<dbReference type="Proteomes" id="UP001445076">
    <property type="component" value="Unassembled WGS sequence"/>
</dbReference>
<proteinExistence type="predicted"/>
<accession>A0AAW0Y7Y8</accession>
<reference evidence="3 4" key="1">
    <citation type="journal article" date="2024" name="BMC Genomics">
        <title>Genome assembly of redclaw crayfish (Cherax quadricarinatus) provides insights into its immune adaptation and hypoxia tolerance.</title>
        <authorList>
            <person name="Liu Z."/>
            <person name="Zheng J."/>
            <person name="Li H."/>
            <person name="Fang K."/>
            <person name="Wang S."/>
            <person name="He J."/>
            <person name="Zhou D."/>
            <person name="Weng S."/>
            <person name="Chi M."/>
            <person name="Gu Z."/>
            <person name="He J."/>
            <person name="Li F."/>
            <person name="Wang M."/>
        </authorList>
    </citation>
    <scope>NUCLEOTIDE SEQUENCE [LARGE SCALE GENOMIC DNA]</scope>
    <source>
        <strain evidence="3">ZL_2023a</strain>
    </source>
</reference>
<protein>
    <submittedName>
        <fullName evidence="3">Uncharacterized protein</fullName>
    </submittedName>
</protein>
<comment type="caution">
    <text evidence="3">The sequence shown here is derived from an EMBL/GenBank/DDBJ whole genome shotgun (WGS) entry which is preliminary data.</text>
</comment>
<dbReference type="EMBL" id="JARKIK010000014">
    <property type="protein sequence ID" value="KAK8747788.1"/>
    <property type="molecule type" value="Genomic_DNA"/>
</dbReference>
<keyword evidence="2" id="KW-0732">Signal</keyword>
<gene>
    <name evidence="3" type="ORF">OTU49_016606</name>
</gene>
<organism evidence="3 4">
    <name type="scientific">Cherax quadricarinatus</name>
    <name type="common">Australian red claw crayfish</name>
    <dbReference type="NCBI Taxonomy" id="27406"/>
    <lineage>
        <taxon>Eukaryota</taxon>
        <taxon>Metazoa</taxon>
        <taxon>Ecdysozoa</taxon>
        <taxon>Arthropoda</taxon>
        <taxon>Crustacea</taxon>
        <taxon>Multicrustacea</taxon>
        <taxon>Malacostraca</taxon>
        <taxon>Eumalacostraca</taxon>
        <taxon>Eucarida</taxon>
        <taxon>Decapoda</taxon>
        <taxon>Pleocyemata</taxon>
        <taxon>Astacidea</taxon>
        <taxon>Parastacoidea</taxon>
        <taxon>Parastacidae</taxon>
        <taxon>Cherax</taxon>
    </lineage>
</organism>